<dbReference type="FunFam" id="3.30.2130.30:FF:000016">
    <property type="entry name" value="N2-methylguanosine tRNA methyltransferase"/>
    <property type="match status" value="1"/>
</dbReference>
<evidence type="ECO:0000256" key="10">
    <source>
        <dbReference type="ARBA" id="ARBA00051883"/>
    </source>
</evidence>
<dbReference type="GO" id="GO:0160102">
    <property type="term" value="F:tRNA (guanine(10)-N2)-methyltransferase activity"/>
    <property type="evidence" value="ECO:0007669"/>
    <property type="project" value="InterPro"/>
</dbReference>
<dbReference type="Pfam" id="PF02926">
    <property type="entry name" value="THUMP"/>
    <property type="match status" value="1"/>
</dbReference>
<dbReference type="InterPro" id="IPR005885">
    <property type="entry name" value="TrmG10"/>
</dbReference>
<proteinExistence type="inferred from homology"/>
<evidence type="ECO:0000259" key="16">
    <source>
        <dbReference type="PROSITE" id="PS51165"/>
    </source>
</evidence>
<comment type="function">
    <text evidence="11">Catalyzes the adenosylmethionine-dependent methylation of the exocyclic amino group (N(2)) of guanosine at position 10 of various tRNAs. Acts via a two-step process that leads to the formation of either N(2)-monomethyl (m(2)G) or N(2)-dimethylguanosine (m(2)(2)G).</text>
</comment>
<evidence type="ECO:0000256" key="3">
    <source>
        <dbReference type="ARBA" id="ARBA00022490"/>
    </source>
</evidence>
<dbReference type="OMA" id="FFHPGVM"/>
<keyword evidence="5 17" id="KW-0489">Methyltransferase</keyword>
<evidence type="ECO:0000256" key="8">
    <source>
        <dbReference type="ARBA" id="ARBA00022694"/>
    </source>
</evidence>
<evidence type="ECO:0000256" key="5">
    <source>
        <dbReference type="ARBA" id="ARBA00022603"/>
    </source>
</evidence>
<dbReference type="InterPro" id="IPR029063">
    <property type="entry name" value="SAM-dependent_MTases_sf"/>
</dbReference>
<dbReference type="Gene3D" id="3.40.50.150">
    <property type="entry name" value="Vaccinia Virus protein VP39"/>
    <property type="match status" value="1"/>
</dbReference>
<dbReference type="NCBIfam" id="TIGR01177">
    <property type="entry name" value="TIGR01177 family methyltransferase"/>
    <property type="match status" value="1"/>
</dbReference>
<evidence type="ECO:0000256" key="4">
    <source>
        <dbReference type="ARBA" id="ARBA00022555"/>
    </source>
</evidence>
<dbReference type="PROSITE" id="PS00092">
    <property type="entry name" value="N6_MTASE"/>
    <property type="match status" value="1"/>
</dbReference>
<dbReference type="InterPro" id="IPR000241">
    <property type="entry name" value="RlmKL-like_Mtase"/>
</dbReference>
<dbReference type="AlphaFoldDB" id="A0A832WK86"/>
<dbReference type="PROSITE" id="PS51165">
    <property type="entry name" value="THUMP"/>
    <property type="match status" value="1"/>
</dbReference>
<dbReference type="EMBL" id="DUJN01000004">
    <property type="protein sequence ID" value="HII61084.1"/>
    <property type="molecule type" value="Genomic_DNA"/>
</dbReference>
<evidence type="ECO:0000256" key="15">
    <source>
        <dbReference type="PROSITE-ProRule" id="PRU00529"/>
    </source>
</evidence>
<keyword evidence="4" id="KW-0820">tRNA-binding</keyword>
<comment type="subunit">
    <text evidence="2">Monomer.</text>
</comment>
<comment type="caution">
    <text evidence="17">The sequence shown here is derived from an EMBL/GenBank/DDBJ whole genome shotgun (WGS) entry which is preliminary data.</text>
</comment>
<dbReference type="RefSeq" id="WP_010884431.1">
    <property type="nucleotide sequence ID" value="NZ_DUJN01000004.1"/>
</dbReference>
<dbReference type="SUPFAM" id="SSF53335">
    <property type="entry name" value="S-adenosyl-L-methionine-dependent methyltransferases"/>
    <property type="match status" value="1"/>
</dbReference>
<evidence type="ECO:0000256" key="9">
    <source>
        <dbReference type="ARBA" id="ARBA00022884"/>
    </source>
</evidence>
<gene>
    <name evidence="17" type="ORF">HA331_04905</name>
</gene>
<evidence type="ECO:0000313" key="18">
    <source>
        <dbReference type="Proteomes" id="UP000617544"/>
    </source>
</evidence>
<dbReference type="Gene3D" id="3.30.2130.30">
    <property type="match status" value="1"/>
</dbReference>
<evidence type="ECO:0000256" key="12">
    <source>
        <dbReference type="ARBA" id="ARBA00061338"/>
    </source>
</evidence>
<keyword evidence="9 15" id="KW-0694">RNA-binding</keyword>
<accession>A0A832WK86</accession>
<dbReference type="GO" id="GO:0160101">
    <property type="term" value="F:tRNA (guanine(10)-N2)-dimethyltransferase activity"/>
    <property type="evidence" value="ECO:0007669"/>
    <property type="project" value="UniProtKB-EC"/>
</dbReference>
<evidence type="ECO:0000313" key="17">
    <source>
        <dbReference type="EMBL" id="HII61084.1"/>
    </source>
</evidence>
<dbReference type="PANTHER" id="PTHR14911">
    <property type="entry name" value="THUMP DOMAIN-CONTAINING"/>
    <property type="match status" value="1"/>
</dbReference>
<organism evidence="17 18">
    <name type="scientific">Pyrococcus horikoshii</name>
    <dbReference type="NCBI Taxonomy" id="53953"/>
    <lineage>
        <taxon>Archaea</taxon>
        <taxon>Methanobacteriati</taxon>
        <taxon>Methanobacteriota</taxon>
        <taxon>Thermococci</taxon>
        <taxon>Thermococcales</taxon>
        <taxon>Thermococcaceae</taxon>
        <taxon>Pyrococcus</taxon>
    </lineage>
</organism>
<dbReference type="GeneID" id="1444218"/>
<evidence type="ECO:0000256" key="14">
    <source>
        <dbReference type="ARBA" id="ARBA00082665"/>
    </source>
</evidence>
<comment type="catalytic activity">
    <reaction evidence="10">
        <text>guanosine(10) in tRNA + 2 S-adenosyl-L-methionine = N(2)-dimethylguanosine(10) in tRNA + 2 S-adenosyl-L-homocysteine + 2 H(+)</text>
        <dbReference type="Rhea" id="RHEA:43124"/>
        <dbReference type="Rhea" id="RHEA-COMP:10355"/>
        <dbReference type="Rhea" id="RHEA-COMP:10358"/>
        <dbReference type="ChEBI" id="CHEBI:15378"/>
        <dbReference type="ChEBI" id="CHEBI:57856"/>
        <dbReference type="ChEBI" id="CHEBI:59789"/>
        <dbReference type="ChEBI" id="CHEBI:74269"/>
        <dbReference type="ChEBI" id="CHEBI:74513"/>
        <dbReference type="EC" id="2.1.1.213"/>
    </reaction>
</comment>
<evidence type="ECO:0000256" key="1">
    <source>
        <dbReference type="ARBA" id="ARBA00004496"/>
    </source>
</evidence>
<dbReference type="FunFam" id="3.40.50.150:FF:000251">
    <property type="entry name" value="Putative RNA methylase"/>
    <property type="match status" value="1"/>
</dbReference>
<dbReference type="CDD" id="cd02440">
    <property type="entry name" value="AdoMet_MTases"/>
    <property type="match status" value="1"/>
</dbReference>
<name>A0A832WK86_PYRHR</name>
<keyword evidence="3" id="KW-0963">Cytoplasm</keyword>
<comment type="subcellular location">
    <subcellularLocation>
        <location evidence="1">Cytoplasm</location>
    </subcellularLocation>
</comment>
<dbReference type="InterPro" id="IPR004114">
    <property type="entry name" value="THUMP_dom"/>
</dbReference>
<dbReference type="GO" id="GO:0005737">
    <property type="term" value="C:cytoplasm"/>
    <property type="evidence" value="ECO:0007669"/>
    <property type="project" value="UniProtKB-SubCell"/>
</dbReference>
<dbReference type="Pfam" id="PF01170">
    <property type="entry name" value="UPF0020"/>
    <property type="match status" value="1"/>
</dbReference>
<keyword evidence="7" id="KW-0949">S-adenosyl-L-methionine</keyword>
<keyword evidence="6 17" id="KW-0808">Transferase</keyword>
<dbReference type="GO" id="GO:0000049">
    <property type="term" value="F:tRNA binding"/>
    <property type="evidence" value="ECO:0007669"/>
    <property type="project" value="UniProtKB-KW"/>
</dbReference>
<dbReference type="SMART" id="SM00981">
    <property type="entry name" value="THUMP"/>
    <property type="match status" value="1"/>
</dbReference>
<dbReference type="EC" id="2.1.1.213" evidence="13"/>
<dbReference type="GO" id="GO:0030488">
    <property type="term" value="P:tRNA methylation"/>
    <property type="evidence" value="ECO:0007669"/>
    <property type="project" value="InterPro"/>
</dbReference>
<evidence type="ECO:0000256" key="7">
    <source>
        <dbReference type="ARBA" id="ARBA00022691"/>
    </source>
</evidence>
<protein>
    <recommendedName>
        <fullName evidence="13">tRNA (guanine(10)-N(2))-dimethyltransferase</fullName>
        <ecNumber evidence="13">2.1.1.213</ecNumber>
    </recommendedName>
    <alternativeName>
        <fullName evidence="14">tRNA:G10 dimethyltransferase</fullName>
    </alternativeName>
</protein>
<dbReference type="CDD" id="cd11715">
    <property type="entry name" value="THUMP_AdoMetMT"/>
    <property type="match status" value="1"/>
</dbReference>
<comment type="similarity">
    <text evidence="12">Belongs to the methyltransferase superfamily. Trm-G10 family.</text>
</comment>
<dbReference type="SUPFAM" id="SSF143437">
    <property type="entry name" value="THUMP domain-like"/>
    <property type="match status" value="1"/>
</dbReference>
<evidence type="ECO:0000256" key="13">
    <source>
        <dbReference type="ARBA" id="ARBA00066936"/>
    </source>
</evidence>
<dbReference type="PANTHER" id="PTHR14911:SF21">
    <property type="entry name" value="N2-METHYLGUANOSINE TRNA METHYLTRANSFERASE"/>
    <property type="match status" value="1"/>
</dbReference>
<dbReference type="Proteomes" id="UP000617544">
    <property type="component" value="Unassembled WGS sequence"/>
</dbReference>
<evidence type="ECO:0000256" key="2">
    <source>
        <dbReference type="ARBA" id="ARBA00011245"/>
    </source>
</evidence>
<reference evidence="17" key="1">
    <citation type="journal article" date="2020" name="bioRxiv">
        <title>A rank-normalized archaeal taxonomy based on genome phylogeny resolves widespread incomplete and uneven classifications.</title>
        <authorList>
            <person name="Rinke C."/>
            <person name="Chuvochina M."/>
            <person name="Mussig A.J."/>
            <person name="Chaumeil P.-A."/>
            <person name="Waite D.W."/>
            <person name="Whitman W.B."/>
            <person name="Parks D.H."/>
            <person name="Hugenholtz P."/>
        </authorList>
    </citation>
    <scope>NUCLEOTIDE SEQUENCE</scope>
    <source>
        <strain evidence="17">UBA8834</strain>
    </source>
</reference>
<keyword evidence="8" id="KW-0819">tRNA processing</keyword>
<feature type="domain" description="THUMP" evidence="16">
    <location>
        <begin position="41"/>
        <end position="144"/>
    </location>
</feature>
<evidence type="ECO:0000256" key="11">
    <source>
        <dbReference type="ARBA" id="ARBA00054380"/>
    </source>
</evidence>
<evidence type="ECO:0000256" key="6">
    <source>
        <dbReference type="ARBA" id="ARBA00022679"/>
    </source>
</evidence>
<dbReference type="InterPro" id="IPR002052">
    <property type="entry name" value="DNA_methylase_N6_adenine_CS"/>
</dbReference>
<sequence>MFYYVEILGTLPEMGKAEVEALAELGVGNVEKVDYLLVSGSVKHIGVFERLGLAHEYGLLLYEGDDIKDILDFAKGLEWRNIINGTFAVRRERMRNCMHEVNDLDKKIGGIIHSQGLRVNLSRPDTVVRVYCGNKIWLGIRIREFKGKEFEDRKADRRPFSRPIALPPRIARAMVNLTKATREVLDPFMGTGGMLIEAGLIGLKVYGLDIREDMVEGAKINLEYYGIRDYVVKVGDATKIEEVFPGKTFEAVATDPPYGNSTTLPMDRNELYKRSLESIHSVLEGRLAIAFPADFDARDVAESIGFKVLGRFYQRVHSSLSRYFYVMEV</sequence>